<evidence type="ECO:0000313" key="3">
    <source>
        <dbReference type="EMBL" id="GEC29659.1"/>
    </source>
</evidence>
<name>A0ABQ0S9Q6_9PSEU</name>
<evidence type="ECO:0000259" key="2">
    <source>
        <dbReference type="Pfam" id="PF12802"/>
    </source>
</evidence>
<protein>
    <recommendedName>
        <fullName evidence="2">HTH marR-type domain-containing protein</fullName>
    </recommendedName>
</protein>
<accession>A0ABQ0S9Q6</accession>
<keyword evidence="4" id="KW-1185">Reference proteome</keyword>
<feature type="compositionally biased region" description="Polar residues" evidence="1">
    <location>
        <begin position="110"/>
        <end position="130"/>
    </location>
</feature>
<organism evidence="3 4">
    <name type="scientific">Pseudonocardia saturnea</name>
    <dbReference type="NCBI Taxonomy" id="33909"/>
    <lineage>
        <taxon>Bacteria</taxon>
        <taxon>Bacillati</taxon>
        <taxon>Actinomycetota</taxon>
        <taxon>Actinomycetes</taxon>
        <taxon>Pseudonocardiales</taxon>
        <taxon>Pseudonocardiaceae</taxon>
        <taxon>Pseudonocardia</taxon>
    </lineage>
</organism>
<dbReference type="SUPFAM" id="SSF46785">
    <property type="entry name" value="Winged helix' DNA-binding domain"/>
    <property type="match status" value="1"/>
</dbReference>
<feature type="region of interest" description="Disordered" evidence="1">
    <location>
        <begin position="107"/>
        <end position="192"/>
    </location>
</feature>
<feature type="compositionally biased region" description="Polar residues" evidence="1">
    <location>
        <begin position="17"/>
        <end position="31"/>
    </location>
</feature>
<dbReference type="InterPro" id="IPR036388">
    <property type="entry name" value="WH-like_DNA-bd_sf"/>
</dbReference>
<proteinExistence type="predicted"/>
<feature type="domain" description="HTH marR-type" evidence="2">
    <location>
        <begin position="57"/>
        <end position="104"/>
    </location>
</feature>
<evidence type="ECO:0000256" key="1">
    <source>
        <dbReference type="SAM" id="MobiDB-lite"/>
    </source>
</evidence>
<dbReference type="InterPro" id="IPR000835">
    <property type="entry name" value="HTH_MarR-typ"/>
</dbReference>
<comment type="caution">
    <text evidence="3">The sequence shown here is derived from an EMBL/GenBank/DDBJ whole genome shotgun (WGS) entry which is preliminary data.</text>
</comment>
<dbReference type="RefSeq" id="WP_373865555.1">
    <property type="nucleotide sequence ID" value="NZ_BJNH01000148.1"/>
</dbReference>
<dbReference type="Gene3D" id="1.10.10.10">
    <property type="entry name" value="Winged helix-like DNA-binding domain superfamily/Winged helix DNA-binding domain"/>
    <property type="match status" value="1"/>
</dbReference>
<feature type="compositionally biased region" description="Basic and acidic residues" evidence="1">
    <location>
        <begin position="1"/>
        <end position="13"/>
    </location>
</feature>
<gene>
    <name evidence="3" type="ORF">PSA01_66880</name>
</gene>
<dbReference type="Proteomes" id="UP000320693">
    <property type="component" value="Unassembled WGS sequence"/>
</dbReference>
<reference evidence="3 4" key="1">
    <citation type="submission" date="2019-06" db="EMBL/GenBank/DDBJ databases">
        <title>Whole genome shotgun sequence of Pseudonocardia saturnea NBRC 14499.</title>
        <authorList>
            <person name="Hosoyama A."/>
            <person name="Uohara A."/>
            <person name="Ohji S."/>
            <person name="Ichikawa N."/>
        </authorList>
    </citation>
    <scope>NUCLEOTIDE SEQUENCE [LARGE SCALE GENOMIC DNA]</scope>
    <source>
        <strain evidence="3 4">NBRC 14499</strain>
    </source>
</reference>
<dbReference type="InterPro" id="IPR036390">
    <property type="entry name" value="WH_DNA-bd_sf"/>
</dbReference>
<dbReference type="Pfam" id="PF12802">
    <property type="entry name" value="MarR_2"/>
    <property type="match status" value="1"/>
</dbReference>
<sequence>MMLRTDVDSEGRAVNRATGQAGTTNGSTGAQPTEAMPAASRPANPDPVGPAWTFLTNHAHVLLAIAADPETRMRDVATAVGVTERAVQMIVADLEAGGYLARTRIGRRNQYPSTRQAGSGTPPRASTVSVHCSPCSHRTPRRQLSTDTDPPPSLLLARPRRADASRATPGWPLGVDPNHLEPTSPRPSPHRLLTPRHRLSALIIAKHDSYVKGAVT</sequence>
<dbReference type="EMBL" id="BJNH01000148">
    <property type="protein sequence ID" value="GEC29659.1"/>
    <property type="molecule type" value="Genomic_DNA"/>
</dbReference>
<evidence type="ECO:0000313" key="4">
    <source>
        <dbReference type="Proteomes" id="UP000320693"/>
    </source>
</evidence>
<feature type="region of interest" description="Disordered" evidence="1">
    <location>
        <begin position="1"/>
        <end position="51"/>
    </location>
</feature>